<dbReference type="Proteomes" id="UP000799779">
    <property type="component" value="Unassembled WGS sequence"/>
</dbReference>
<evidence type="ECO:0000313" key="2">
    <source>
        <dbReference type="EMBL" id="KAF2006422.1"/>
    </source>
</evidence>
<feature type="compositionally biased region" description="Basic residues" evidence="1">
    <location>
        <begin position="103"/>
        <end position="113"/>
    </location>
</feature>
<feature type="compositionally biased region" description="Basic and acidic residues" evidence="1">
    <location>
        <begin position="199"/>
        <end position="211"/>
    </location>
</feature>
<dbReference type="AlphaFoldDB" id="A0A6A5WXJ2"/>
<accession>A0A6A5WXJ2</accession>
<dbReference type="EMBL" id="ML977560">
    <property type="protein sequence ID" value="KAF2006422.1"/>
    <property type="molecule type" value="Genomic_DNA"/>
</dbReference>
<feature type="compositionally biased region" description="Basic residues" evidence="1">
    <location>
        <begin position="226"/>
        <end position="238"/>
    </location>
</feature>
<keyword evidence="3" id="KW-1185">Reference proteome</keyword>
<sequence length="238" mass="26889">MAPGYLKPTKSSLARKAGGFPHSTTRAAPATVAKMAACRDAHGIDGDYKPPRSRLAAKPTLDSKYSAIPARLPKPTGFAGILRSNPHKQTLLANRPQNIPPPRPRKTKPKAVKKSQVLVVGVFDHLHPMEYTPSEQPTDLELFPLFDEKNDPYKNKHEQNLCVCMVHCQRQRCPRKYCTPYRLWKVCTCPPRSAKRKMDRSEPDEGSEQSKRGKYINEYNLPHSEARRKAKNVVKRQG</sequence>
<organism evidence="2 3">
    <name type="scientific">Amniculicola lignicola CBS 123094</name>
    <dbReference type="NCBI Taxonomy" id="1392246"/>
    <lineage>
        <taxon>Eukaryota</taxon>
        <taxon>Fungi</taxon>
        <taxon>Dikarya</taxon>
        <taxon>Ascomycota</taxon>
        <taxon>Pezizomycotina</taxon>
        <taxon>Dothideomycetes</taxon>
        <taxon>Pleosporomycetidae</taxon>
        <taxon>Pleosporales</taxon>
        <taxon>Amniculicolaceae</taxon>
        <taxon>Amniculicola</taxon>
    </lineage>
</organism>
<proteinExistence type="predicted"/>
<feature type="region of interest" description="Disordered" evidence="1">
    <location>
        <begin position="1"/>
        <end position="28"/>
    </location>
</feature>
<evidence type="ECO:0000313" key="3">
    <source>
        <dbReference type="Proteomes" id="UP000799779"/>
    </source>
</evidence>
<protein>
    <submittedName>
        <fullName evidence="2">Uncharacterized protein</fullName>
    </submittedName>
</protein>
<gene>
    <name evidence="2" type="ORF">P154DRAFT_518035</name>
</gene>
<name>A0A6A5WXJ2_9PLEO</name>
<reference evidence="2" key="1">
    <citation type="journal article" date="2020" name="Stud. Mycol.">
        <title>101 Dothideomycetes genomes: a test case for predicting lifestyles and emergence of pathogens.</title>
        <authorList>
            <person name="Haridas S."/>
            <person name="Albert R."/>
            <person name="Binder M."/>
            <person name="Bloem J."/>
            <person name="Labutti K."/>
            <person name="Salamov A."/>
            <person name="Andreopoulos B."/>
            <person name="Baker S."/>
            <person name="Barry K."/>
            <person name="Bills G."/>
            <person name="Bluhm B."/>
            <person name="Cannon C."/>
            <person name="Castanera R."/>
            <person name="Culley D."/>
            <person name="Daum C."/>
            <person name="Ezra D."/>
            <person name="Gonzalez J."/>
            <person name="Henrissat B."/>
            <person name="Kuo A."/>
            <person name="Liang C."/>
            <person name="Lipzen A."/>
            <person name="Lutzoni F."/>
            <person name="Magnuson J."/>
            <person name="Mondo S."/>
            <person name="Nolan M."/>
            <person name="Ohm R."/>
            <person name="Pangilinan J."/>
            <person name="Park H.-J."/>
            <person name="Ramirez L."/>
            <person name="Alfaro M."/>
            <person name="Sun H."/>
            <person name="Tritt A."/>
            <person name="Yoshinaga Y."/>
            <person name="Zwiers L.-H."/>
            <person name="Turgeon B."/>
            <person name="Goodwin S."/>
            <person name="Spatafora J."/>
            <person name="Crous P."/>
            <person name="Grigoriev I."/>
        </authorList>
    </citation>
    <scope>NUCLEOTIDE SEQUENCE</scope>
    <source>
        <strain evidence="2">CBS 123094</strain>
    </source>
</reference>
<evidence type="ECO:0000256" key="1">
    <source>
        <dbReference type="SAM" id="MobiDB-lite"/>
    </source>
</evidence>
<feature type="region of interest" description="Disordered" evidence="1">
    <location>
        <begin position="193"/>
        <end position="238"/>
    </location>
</feature>
<feature type="region of interest" description="Disordered" evidence="1">
    <location>
        <begin position="93"/>
        <end position="113"/>
    </location>
</feature>